<dbReference type="Gene3D" id="3.30.930.10">
    <property type="entry name" value="Bira Bifunctional Protein, Domain 2"/>
    <property type="match status" value="1"/>
</dbReference>
<dbReference type="InterPro" id="IPR045864">
    <property type="entry name" value="aa-tRNA-synth_II/BPL/LPL"/>
</dbReference>
<protein>
    <recommendedName>
        <fullName evidence="4">serine--tRNA ligase</fullName>
        <ecNumber evidence="4">6.1.1.11</ecNumber>
    </recommendedName>
    <alternativeName>
        <fullName evidence="11">Seryl-tRNA synthetase</fullName>
    </alternativeName>
    <alternativeName>
        <fullName evidence="12">Seryl-tRNA(Ser/Sec) synthetase</fullName>
    </alternativeName>
</protein>
<evidence type="ECO:0000256" key="2">
    <source>
        <dbReference type="ARBA" id="ARBA00005045"/>
    </source>
</evidence>
<evidence type="ECO:0000259" key="15">
    <source>
        <dbReference type="PROSITE" id="PS50862"/>
    </source>
</evidence>
<keyword evidence="6" id="KW-0436">Ligase</keyword>
<comment type="similarity">
    <text evidence="3">Belongs to the class-II aminoacyl-tRNA synthetase family. Type-1 seryl-tRNA synthetase subfamily.</text>
</comment>
<keyword evidence="5" id="KW-0963">Cytoplasm</keyword>
<evidence type="ECO:0000256" key="8">
    <source>
        <dbReference type="ARBA" id="ARBA00022840"/>
    </source>
</evidence>
<evidence type="ECO:0000256" key="6">
    <source>
        <dbReference type="ARBA" id="ARBA00022598"/>
    </source>
</evidence>
<dbReference type="PANTHER" id="PTHR43697">
    <property type="entry name" value="SERYL-TRNA SYNTHETASE"/>
    <property type="match status" value="1"/>
</dbReference>
<name>A0A2M6IV73_9BACT</name>
<dbReference type="InterPro" id="IPR002314">
    <property type="entry name" value="aa-tRNA-synt_IIb"/>
</dbReference>
<evidence type="ECO:0000256" key="13">
    <source>
        <dbReference type="ARBA" id="ARBA00047929"/>
    </source>
</evidence>
<dbReference type="GO" id="GO:0005737">
    <property type="term" value="C:cytoplasm"/>
    <property type="evidence" value="ECO:0007669"/>
    <property type="project" value="UniProtKB-SubCell"/>
</dbReference>
<evidence type="ECO:0000313" key="17">
    <source>
        <dbReference type="Proteomes" id="UP000231056"/>
    </source>
</evidence>
<comment type="subcellular location">
    <subcellularLocation>
        <location evidence="1">Cytoplasm</location>
    </subcellularLocation>
</comment>
<dbReference type="AlphaFoldDB" id="A0A2M6IV73"/>
<evidence type="ECO:0000256" key="1">
    <source>
        <dbReference type="ARBA" id="ARBA00004496"/>
    </source>
</evidence>
<keyword evidence="10" id="KW-0030">Aminoacyl-tRNA synthetase</keyword>
<feature type="domain" description="Aminoacyl-transfer RNA synthetases class-II family profile" evidence="15">
    <location>
        <begin position="1"/>
        <end position="83"/>
    </location>
</feature>
<dbReference type="PROSITE" id="PS50862">
    <property type="entry name" value="AA_TRNA_LIGASE_II"/>
    <property type="match status" value="1"/>
</dbReference>
<reference evidence="16 17" key="1">
    <citation type="submission" date="2017-09" db="EMBL/GenBank/DDBJ databases">
        <title>Depth-based differentiation of microbial function through sediment-hosted aquifers and enrichment of novel symbionts in the deep terrestrial subsurface.</title>
        <authorList>
            <person name="Probst A.J."/>
            <person name="Ladd B."/>
            <person name="Jarett J.K."/>
            <person name="Geller-Mcgrath D.E."/>
            <person name="Sieber C.M."/>
            <person name="Emerson J.B."/>
            <person name="Anantharaman K."/>
            <person name="Thomas B.C."/>
            <person name="Malmstrom R."/>
            <person name="Stieglmeier M."/>
            <person name="Klingl A."/>
            <person name="Woyke T."/>
            <person name="Ryan C.M."/>
            <person name="Banfield J.F."/>
        </authorList>
    </citation>
    <scope>NUCLEOTIDE SEQUENCE [LARGE SCALE GENOMIC DNA]</scope>
    <source>
        <strain evidence="16">CG11_big_fil_rev_8_21_14_0_20_36_8</strain>
    </source>
</reference>
<dbReference type="Proteomes" id="UP000231056">
    <property type="component" value="Unassembled WGS sequence"/>
</dbReference>
<evidence type="ECO:0000256" key="11">
    <source>
        <dbReference type="ARBA" id="ARBA00031113"/>
    </source>
</evidence>
<dbReference type="PRINTS" id="PR00981">
    <property type="entry name" value="TRNASYNTHSER"/>
</dbReference>
<keyword evidence="8" id="KW-0067">ATP-binding</keyword>
<evidence type="ECO:0000256" key="3">
    <source>
        <dbReference type="ARBA" id="ARBA00010728"/>
    </source>
</evidence>
<keyword evidence="9" id="KW-0648">Protein biosynthesis</keyword>
<organism evidence="16 17">
    <name type="scientific">Candidatus Roizmanbacteria bacterium CG11_big_fil_rev_8_21_14_0_20_36_8</name>
    <dbReference type="NCBI Taxonomy" id="1974856"/>
    <lineage>
        <taxon>Bacteria</taxon>
        <taxon>Candidatus Roizmaniibacteriota</taxon>
    </lineage>
</organism>
<dbReference type="GO" id="GO:0005524">
    <property type="term" value="F:ATP binding"/>
    <property type="evidence" value="ECO:0007669"/>
    <property type="project" value="UniProtKB-KW"/>
</dbReference>
<dbReference type="EMBL" id="PCVM01000007">
    <property type="protein sequence ID" value="PIQ73834.1"/>
    <property type="molecule type" value="Genomic_DNA"/>
</dbReference>
<dbReference type="SUPFAM" id="SSF55681">
    <property type="entry name" value="Class II aaRS and biotin synthetases"/>
    <property type="match status" value="1"/>
</dbReference>
<keyword evidence="7" id="KW-0547">Nucleotide-binding</keyword>
<evidence type="ECO:0000256" key="9">
    <source>
        <dbReference type="ARBA" id="ARBA00022917"/>
    </source>
</evidence>
<sequence>MGEPQHKKYDIETWMPSRNAYGETHSNSIMGEFQARRLNMKYKTKEGKIKYCFTYNNTAIASPRILIALIENYQQKDGSIKIPEVLVPFTGFDVIKK</sequence>
<evidence type="ECO:0000256" key="5">
    <source>
        <dbReference type="ARBA" id="ARBA00022490"/>
    </source>
</evidence>
<evidence type="ECO:0000256" key="4">
    <source>
        <dbReference type="ARBA" id="ARBA00012840"/>
    </source>
</evidence>
<dbReference type="EC" id="6.1.1.11" evidence="4"/>
<dbReference type="PANTHER" id="PTHR43697:SF1">
    <property type="entry name" value="SERINE--TRNA LIGASE"/>
    <property type="match status" value="1"/>
</dbReference>
<evidence type="ECO:0000313" key="16">
    <source>
        <dbReference type="EMBL" id="PIQ73834.1"/>
    </source>
</evidence>
<comment type="catalytic activity">
    <reaction evidence="13">
        <text>tRNA(Sec) + L-serine + ATP = L-seryl-tRNA(Sec) + AMP + diphosphate + H(+)</text>
        <dbReference type="Rhea" id="RHEA:42580"/>
        <dbReference type="Rhea" id="RHEA-COMP:9742"/>
        <dbReference type="Rhea" id="RHEA-COMP:10128"/>
        <dbReference type="ChEBI" id="CHEBI:15378"/>
        <dbReference type="ChEBI" id="CHEBI:30616"/>
        <dbReference type="ChEBI" id="CHEBI:33019"/>
        <dbReference type="ChEBI" id="CHEBI:33384"/>
        <dbReference type="ChEBI" id="CHEBI:78442"/>
        <dbReference type="ChEBI" id="CHEBI:78533"/>
        <dbReference type="ChEBI" id="CHEBI:456215"/>
        <dbReference type="EC" id="6.1.1.11"/>
    </reaction>
</comment>
<evidence type="ECO:0000256" key="7">
    <source>
        <dbReference type="ARBA" id="ARBA00022741"/>
    </source>
</evidence>
<evidence type="ECO:0000256" key="14">
    <source>
        <dbReference type="ARBA" id="ARBA00048823"/>
    </source>
</evidence>
<evidence type="ECO:0000256" key="12">
    <source>
        <dbReference type="ARBA" id="ARBA00033352"/>
    </source>
</evidence>
<proteinExistence type="inferred from homology"/>
<gene>
    <name evidence="16" type="ORF">COV58_00385</name>
</gene>
<accession>A0A2M6IV73</accession>
<evidence type="ECO:0000256" key="10">
    <source>
        <dbReference type="ARBA" id="ARBA00023146"/>
    </source>
</evidence>
<dbReference type="InterPro" id="IPR002317">
    <property type="entry name" value="Ser-tRNA-ligase_type_1"/>
</dbReference>
<dbReference type="GO" id="GO:0006434">
    <property type="term" value="P:seryl-tRNA aminoacylation"/>
    <property type="evidence" value="ECO:0007669"/>
    <property type="project" value="InterPro"/>
</dbReference>
<dbReference type="InterPro" id="IPR006195">
    <property type="entry name" value="aa-tRNA-synth_II"/>
</dbReference>
<comment type="caution">
    <text evidence="16">The sequence shown here is derived from an EMBL/GenBank/DDBJ whole genome shotgun (WGS) entry which is preliminary data.</text>
</comment>
<comment type="catalytic activity">
    <reaction evidence="14">
        <text>tRNA(Ser) + L-serine + ATP = L-seryl-tRNA(Ser) + AMP + diphosphate + H(+)</text>
        <dbReference type="Rhea" id="RHEA:12292"/>
        <dbReference type="Rhea" id="RHEA-COMP:9669"/>
        <dbReference type="Rhea" id="RHEA-COMP:9703"/>
        <dbReference type="ChEBI" id="CHEBI:15378"/>
        <dbReference type="ChEBI" id="CHEBI:30616"/>
        <dbReference type="ChEBI" id="CHEBI:33019"/>
        <dbReference type="ChEBI" id="CHEBI:33384"/>
        <dbReference type="ChEBI" id="CHEBI:78442"/>
        <dbReference type="ChEBI" id="CHEBI:78533"/>
        <dbReference type="ChEBI" id="CHEBI:456215"/>
        <dbReference type="EC" id="6.1.1.11"/>
    </reaction>
</comment>
<dbReference type="Pfam" id="PF00587">
    <property type="entry name" value="tRNA-synt_2b"/>
    <property type="match status" value="1"/>
</dbReference>
<dbReference type="GO" id="GO:0004828">
    <property type="term" value="F:serine-tRNA ligase activity"/>
    <property type="evidence" value="ECO:0007669"/>
    <property type="project" value="UniProtKB-EC"/>
</dbReference>
<comment type="pathway">
    <text evidence="2">Aminoacyl-tRNA biosynthesis; selenocysteinyl-tRNA(Sec) biosynthesis; L-seryl-tRNA(Sec) from L-serine and tRNA(Sec): step 1/1.</text>
</comment>